<keyword evidence="1" id="KW-0472">Membrane</keyword>
<name>A0A6I6MW70_9CAUL</name>
<evidence type="ECO:0000256" key="1">
    <source>
        <dbReference type="SAM" id="Phobius"/>
    </source>
</evidence>
<reference evidence="3" key="1">
    <citation type="submission" date="2019-12" db="EMBL/GenBank/DDBJ databases">
        <title>Complete genome of Terracaulis silvestris 0127_4.</title>
        <authorList>
            <person name="Vieira S."/>
            <person name="Riedel T."/>
            <person name="Sproer C."/>
            <person name="Pascual J."/>
            <person name="Boedeker C."/>
            <person name="Overmann J."/>
        </authorList>
    </citation>
    <scope>NUCLEOTIDE SEQUENCE [LARGE SCALE GENOMIC DNA]</scope>
    <source>
        <strain evidence="3">0127_4</strain>
    </source>
</reference>
<organism evidence="2 3">
    <name type="scientific">Terricaulis silvestris</name>
    <dbReference type="NCBI Taxonomy" id="2686094"/>
    <lineage>
        <taxon>Bacteria</taxon>
        <taxon>Pseudomonadati</taxon>
        <taxon>Pseudomonadota</taxon>
        <taxon>Alphaproteobacteria</taxon>
        <taxon>Caulobacterales</taxon>
        <taxon>Caulobacteraceae</taxon>
        <taxon>Terricaulis</taxon>
    </lineage>
</organism>
<protein>
    <submittedName>
        <fullName evidence="2">Uncharacterized protein</fullName>
    </submittedName>
</protein>
<keyword evidence="3" id="KW-1185">Reference proteome</keyword>
<keyword evidence="1" id="KW-0812">Transmembrane</keyword>
<accession>A0A6I6MW70</accession>
<feature type="transmembrane region" description="Helical" evidence="1">
    <location>
        <begin position="53"/>
        <end position="73"/>
    </location>
</feature>
<feature type="transmembrane region" description="Helical" evidence="1">
    <location>
        <begin position="6"/>
        <end position="26"/>
    </location>
</feature>
<keyword evidence="1" id="KW-1133">Transmembrane helix</keyword>
<dbReference type="KEGG" id="tsv:DSM104635_02282"/>
<dbReference type="Proteomes" id="UP000431269">
    <property type="component" value="Chromosome"/>
</dbReference>
<dbReference type="AlphaFoldDB" id="A0A6I6MW70"/>
<proteinExistence type="predicted"/>
<dbReference type="EMBL" id="CP047045">
    <property type="protein sequence ID" value="QGZ95433.1"/>
    <property type="molecule type" value="Genomic_DNA"/>
</dbReference>
<evidence type="ECO:0000313" key="2">
    <source>
        <dbReference type="EMBL" id="QGZ95433.1"/>
    </source>
</evidence>
<gene>
    <name evidence="2" type="ORF">DSM104635_02282</name>
</gene>
<evidence type="ECO:0000313" key="3">
    <source>
        <dbReference type="Proteomes" id="UP000431269"/>
    </source>
</evidence>
<sequence length="75" mass="8261">MTPDRIVALVVGGLAICVGGLMWPYARAWHRKHPPQPSTWGVSHPLWFRRLGALRLPIIFVGCGSFLVMLALVGL</sequence>